<protein>
    <submittedName>
        <fullName evidence="1">Uncharacterized protein</fullName>
    </submittedName>
</protein>
<gene>
    <name evidence="1" type="ORF">B0A55_05178</name>
</gene>
<reference evidence="1 2" key="1">
    <citation type="submission" date="2017-03" db="EMBL/GenBank/DDBJ databases">
        <title>Genomes of endolithic fungi from Antarctica.</title>
        <authorList>
            <person name="Coleine C."/>
            <person name="Masonjones S."/>
            <person name="Stajich J.E."/>
        </authorList>
    </citation>
    <scope>NUCLEOTIDE SEQUENCE [LARGE SCALE GENOMIC DNA]</scope>
    <source>
        <strain evidence="1 2">CCFEE 5184</strain>
    </source>
</reference>
<proteinExistence type="predicted"/>
<evidence type="ECO:0000313" key="2">
    <source>
        <dbReference type="Proteomes" id="UP000309340"/>
    </source>
</evidence>
<keyword evidence="2" id="KW-1185">Reference proteome</keyword>
<dbReference type="STRING" id="329884.A0A4U0XG33"/>
<dbReference type="Proteomes" id="UP000309340">
    <property type="component" value="Unassembled WGS sequence"/>
</dbReference>
<name>A0A4U0XG33_9PEZI</name>
<organism evidence="1 2">
    <name type="scientific">Friedmanniomyces simplex</name>
    <dbReference type="NCBI Taxonomy" id="329884"/>
    <lineage>
        <taxon>Eukaryota</taxon>
        <taxon>Fungi</taxon>
        <taxon>Dikarya</taxon>
        <taxon>Ascomycota</taxon>
        <taxon>Pezizomycotina</taxon>
        <taxon>Dothideomycetes</taxon>
        <taxon>Dothideomycetidae</taxon>
        <taxon>Mycosphaerellales</taxon>
        <taxon>Teratosphaeriaceae</taxon>
        <taxon>Friedmanniomyces</taxon>
    </lineage>
</organism>
<accession>A0A4U0XG33</accession>
<dbReference type="OrthoDB" id="5383784at2759"/>
<evidence type="ECO:0000313" key="1">
    <source>
        <dbReference type="EMBL" id="TKA75191.1"/>
    </source>
</evidence>
<comment type="caution">
    <text evidence="1">The sequence shown here is derived from an EMBL/GenBank/DDBJ whole genome shotgun (WGS) entry which is preliminary data.</text>
</comment>
<sequence length="366" mass="40769">MGRQQYLTRLGLGRSAFQEAIEEQHTTVEIAQNGHEAPNPDDHADGGYIQQYDSKGRPVNPATEARNAEMRRAQNSVLALVGVVESREHSQRESEVDLRRAKDERQALLASEDEAGSILEIVLTLVPPVLPWSIDSFIMRYQIGLYDAGQPFAYCLRTFWTPALAGGLQGAYCALLAGGAASTLHAVVRAASDLAVDVIAHPIRGAMLRQGWRRKTLRRLGLVLQCWEVAVLRCVDVLLLPVHYWSMAQQLGLAPAFPLLPPARSLLPWHPSSFHAFGWEPLVNLRFVGVLSSPAALLLFYILAVDFRSNLDLPIASKATEVQYTGANDTDLLVDRQALPRQPLAWLLYQTYYVRAILLRWCGWEL</sequence>
<dbReference type="EMBL" id="NAJQ01000201">
    <property type="protein sequence ID" value="TKA75191.1"/>
    <property type="molecule type" value="Genomic_DNA"/>
</dbReference>
<dbReference type="AlphaFoldDB" id="A0A4U0XG33"/>